<dbReference type="Gramene" id="AET6Gv20027000.8">
    <property type="protein sequence ID" value="AET6Gv20027000.8"/>
    <property type="gene ID" value="AET6Gv20027000"/>
</dbReference>
<dbReference type="Proteomes" id="UP000015105">
    <property type="component" value="Chromosome 6D"/>
</dbReference>
<evidence type="ECO:0000256" key="1">
    <source>
        <dbReference type="SAM" id="SignalP"/>
    </source>
</evidence>
<reference evidence="3" key="1">
    <citation type="journal article" date="2014" name="Science">
        <title>Ancient hybridizations among the ancestral genomes of bread wheat.</title>
        <authorList>
            <consortium name="International Wheat Genome Sequencing Consortium,"/>
            <person name="Marcussen T."/>
            <person name="Sandve S.R."/>
            <person name="Heier L."/>
            <person name="Spannagl M."/>
            <person name="Pfeifer M."/>
            <person name="Jakobsen K.S."/>
            <person name="Wulff B.B."/>
            <person name="Steuernagel B."/>
            <person name="Mayer K.F."/>
            <person name="Olsen O.A."/>
        </authorList>
    </citation>
    <scope>NUCLEOTIDE SEQUENCE [LARGE SCALE GENOMIC DNA]</scope>
    <source>
        <strain evidence="3">cv. AL8/78</strain>
    </source>
</reference>
<reference evidence="2" key="3">
    <citation type="journal article" date="2017" name="Nature">
        <title>Genome sequence of the progenitor of the wheat D genome Aegilops tauschii.</title>
        <authorList>
            <person name="Luo M.C."/>
            <person name="Gu Y.Q."/>
            <person name="Puiu D."/>
            <person name="Wang H."/>
            <person name="Twardziok S.O."/>
            <person name="Deal K.R."/>
            <person name="Huo N."/>
            <person name="Zhu T."/>
            <person name="Wang L."/>
            <person name="Wang Y."/>
            <person name="McGuire P.E."/>
            <person name="Liu S."/>
            <person name="Long H."/>
            <person name="Ramasamy R.K."/>
            <person name="Rodriguez J.C."/>
            <person name="Van S.L."/>
            <person name="Yuan L."/>
            <person name="Wang Z."/>
            <person name="Xia Z."/>
            <person name="Xiao L."/>
            <person name="Anderson O.D."/>
            <person name="Ouyang S."/>
            <person name="Liang Y."/>
            <person name="Zimin A.V."/>
            <person name="Pertea G."/>
            <person name="Qi P."/>
            <person name="Bennetzen J.L."/>
            <person name="Dai X."/>
            <person name="Dawson M.W."/>
            <person name="Muller H.G."/>
            <person name="Kugler K."/>
            <person name="Rivarola-Duarte L."/>
            <person name="Spannagl M."/>
            <person name="Mayer K.F.X."/>
            <person name="Lu F.H."/>
            <person name="Bevan M.W."/>
            <person name="Leroy P."/>
            <person name="Li P."/>
            <person name="You F.M."/>
            <person name="Sun Q."/>
            <person name="Liu Z."/>
            <person name="Lyons E."/>
            <person name="Wicker T."/>
            <person name="Salzberg S.L."/>
            <person name="Devos K.M."/>
            <person name="Dvorak J."/>
        </authorList>
    </citation>
    <scope>NUCLEOTIDE SEQUENCE [LARGE SCALE GENOMIC DNA]</scope>
    <source>
        <strain evidence="2">cv. AL8/78</strain>
    </source>
</reference>
<organism evidence="2 3">
    <name type="scientific">Aegilops tauschii subsp. strangulata</name>
    <name type="common">Goatgrass</name>
    <dbReference type="NCBI Taxonomy" id="200361"/>
    <lineage>
        <taxon>Eukaryota</taxon>
        <taxon>Viridiplantae</taxon>
        <taxon>Streptophyta</taxon>
        <taxon>Embryophyta</taxon>
        <taxon>Tracheophyta</taxon>
        <taxon>Spermatophyta</taxon>
        <taxon>Magnoliopsida</taxon>
        <taxon>Liliopsida</taxon>
        <taxon>Poales</taxon>
        <taxon>Poaceae</taxon>
        <taxon>BOP clade</taxon>
        <taxon>Pooideae</taxon>
        <taxon>Triticodae</taxon>
        <taxon>Triticeae</taxon>
        <taxon>Triticinae</taxon>
        <taxon>Aegilops</taxon>
    </lineage>
</organism>
<proteinExistence type="predicted"/>
<evidence type="ECO:0000313" key="2">
    <source>
        <dbReference type="EnsemblPlants" id="AET6Gv20027000.8"/>
    </source>
</evidence>
<name>A0A453MQ56_AEGTS</name>
<accession>A0A453MQ56</accession>
<evidence type="ECO:0000313" key="3">
    <source>
        <dbReference type="Proteomes" id="UP000015105"/>
    </source>
</evidence>
<protein>
    <submittedName>
        <fullName evidence="2">Uncharacterized protein</fullName>
    </submittedName>
</protein>
<feature type="chain" id="PRO_5019245792" evidence="1">
    <location>
        <begin position="22"/>
        <end position="35"/>
    </location>
</feature>
<keyword evidence="1" id="KW-0732">Signal</keyword>
<dbReference type="AlphaFoldDB" id="A0A453MQ56"/>
<reference evidence="2" key="4">
    <citation type="submission" date="2019-03" db="UniProtKB">
        <authorList>
            <consortium name="EnsemblPlants"/>
        </authorList>
    </citation>
    <scope>IDENTIFICATION</scope>
</reference>
<feature type="signal peptide" evidence="1">
    <location>
        <begin position="1"/>
        <end position="21"/>
    </location>
</feature>
<sequence length="35" mass="3875">AIRLVFIILALIDFSYECTRGVSIVSVVTLHRLVG</sequence>
<reference evidence="2" key="5">
    <citation type="journal article" date="2021" name="G3 (Bethesda)">
        <title>Aegilops tauschii genome assembly Aet v5.0 features greater sequence contiguity and improved annotation.</title>
        <authorList>
            <person name="Wang L."/>
            <person name="Zhu T."/>
            <person name="Rodriguez J.C."/>
            <person name="Deal K.R."/>
            <person name="Dubcovsky J."/>
            <person name="McGuire P.E."/>
            <person name="Lux T."/>
            <person name="Spannagl M."/>
            <person name="Mayer K.F.X."/>
            <person name="Baldrich P."/>
            <person name="Meyers B.C."/>
            <person name="Huo N."/>
            <person name="Gu Y.Q."/>
            <person name="Zhou H."/>
            <person name="Devos K.M."/>
            <person name="Bennetzen J.L."/>
            <person name="Unver T."/>
            <person name="Budak H."/>
            <person name="Gulick P.J."/>
            <person name="Galiba G."/>
            <person name="Kalapos B."/>
            <person name="Nelson D.R."/>
            <person name="Li P."/>
            <person name="You F.M."/>
            <person name="Luo M.C."/>
            <person name="Dvorak J."/>
        </authorList>
    </citation>
    <scope>NUCLEOTIDE SEQUENCE [LARGE SCALE GENOMIC DNA]</scope>
    <source>
        <strain evidence="2">cv. AL8/78</strain>
    </source>
</reference>
<reference evidence="3" key="2">
    <citation type="journal article" date="2017" name="Nat. Plants">
        <title>The Aegilops tauschii genome reveals multiple impacts of transposons.</title>
        <authorList>
            <person name="Zhao G."/>
            <person name="Zou C."/>
            <person name="Li K."/>
            <person name="Wang K."/>
            <person name="Li T."/>
            <person name="Gao L."/>
            <person name="Zhang X."/>
            <person name="Wang H."/>
            <person name="Yang Z."/>
            <person name="Liu X."/>
            <person name="Jiang W."/>
            <person name="Mao L."/>
            <person name="Kong X."/>
            <person name="Jiao Y."/>
            <person name="Jia J."/>
        </authorList>
    </citation>
    <scope>NUCLEOTIDE SEQUENCE [LARGE SCALE GENOMIC DNA]</scope>
    <source>
        <strain evidence="3">cv. AL8/78</strain>
    </source>
</reference>
<keyword evidence="3" id="KW-1185">Reference proteome</keyword>
<dbReference type="EnsemblPlants" id="AET6Gv20027000.8">
    <property type="protein sequence ID" value="AET6Gv20027000.8"/>
    <property type="gene ID" value="AET6Gv20027000"/>
</dbReference>